<dbReference type="GO" id="GO:0016757">
    <property type="term" value="F:glycosyltransferase activity"/>
    <property type="evidence" value="ECO:0007669"/>
    <property type="project" value="InterPro"/>
</dbReference>
<feature type="domain" description="Glycosyltransferase subfamily 4-like N-terminal" evidence="2">
    <location>
        <begin position="22"/>
        <end position="185"/>
    </location>
</feature>
<organism evidence="3 4">
    <name type="scientific">Tsuneonella suprasediminis</name>
    <dbReference type="NCBI Taxonomy" id="2306996"/>
    <lineage>
        <taxon>Bacteria</taxon>
        <taxon>Pseudomonadati</taxon>
        <taxon>Pseudomonadota</taxon>
        <taxon>Alphaproteobacteria</taxon>
        <taxon>Sphingomonadales</taxon>
        <taxon>Erythrobacteraceae</taxon>
        <taxon>Tsuneonella</taxon>
    </lineage>
</organism>
<keyword evidence="4" id="KW-1185">Reference proteome</keyword>
<sequence>MTGGAQNAIPRILHLHSTFSAGGKERRAVRLMNAFGKNVAHAVVSGEPGELSAANEIAHGIDVDYPDEFPPLVGKPTPWRLQAMAQAMAEYDLVLTYNWGAIDAVMAHTLFGKAIALPPLIHHEDGFNADEQQKLKPSRNWYRRIALGRASALVVPSEKLEGIALTEWAQPFGRVRRIPNGIDVASFAKTPKADALRGIIKHPGELWVGTVAGLRPIKALHLLVRAFASLPEPWQLVIVGEGPEVSTIRAEAQAHGIEHRVHLPGFASDPAKFVGLFDIFALSSQSEQFPISLVEAMAAGLPAAAPAVGDIGAMVADENLPFIVGPGDIGGLSNALATLASDAALRESVGEANRAKAVAQFGEDRMIGAYRRLYSGIMGREIPA</sequence>
<dbReference type="Gene3D" id="3.40.50.2000">
    <property type="entry name" value="Glycogen Phosphorylase B"/>
    <property type="match status" value="2"/>
</dbReference>
<evidence type="ECO:0000259" key="2">
    <source>
        <dbReference type="Pfam" id="PF13439"/>
    </source>
</evidence>
<feature type="domain" description="Glycosyl transferase family 1" evidence="1">
    <location>
        <begin position="205"/>
        <end position="355"/>
    </location>
</feature>
<dbReference type="EMBL" id="RAHJ01000018">
    <property type="protein sequence ID" value="RJX67895.1"/>
    <property type="molecule type" value="Genomic_DNA"/>
</dbReference>
<dbReference type="InterPro" id="IPR028098">
    <property type="entry name" value="Glyco_trans_4-like_N"/>
</dbReference>
<dbReference type="InterPro" id="IPR001296">
    <property type="entry name" value="Glyco_trans_1"/>
</dbReference>
<dbReference type="Pfam" id="PF00534">
    <property type="entry name" value="Glycos_transf_1"/>
    <property type="match status" value="1"/>
</dbReference>
<reference evidence="3 4" key="1">
    <citation type="submission" date="2018-09" db="EMBL/GenBank/DDBJ databases">
        <title>Altererythrobacter sp.Ery1 and Ery12, the genome sequencing of novel strains in genus Alterythrobacter.</title>
        <authorList>
            <person name="Cheng H."/>
            <person name="Wu Y.-H."/>
            <person name="Fang C."/>
            <person name="Xu X.-W."/>
        </authorList>
    </citation>
    <scope>NUCLEOTIDE SEQUENCE [LARGE SCALE GENOMIC DNA]</scope>
    <source>
        <strain evidence="3 4">Ery12</strain>
    </source>
</reference>
<keyword evidence="3" id="KW-0808">Transferase</keyword>
<comment type="caution">
    <text evidence="3">The sequence shown here is derived from an EMBL/GenBank/DDBJ whole genome shotgun (WGS) entry which is preliminary data.</text>
</comment>
<evidence type="ECO:0000259" key="1">
    <source>
        <dbReference type="Pfam" id="PF00534"/>
    </source>
</evidence>
<gene>
    <name evidence="3" type="ORF">D6858_08030</name>
</gene>
<dbReference type="RefSeq" id="WP_120108848.1">
    <property type="nucleotide sequence ID" value="NZ_RAHJ01000018.1"/>
</dbReference>
<dbReference type="OrthoDB" id="9790710at2"/>
<evidence type="ECO:0000313" key="3">
    <source>
        <dbReference type="EMBL" id="RJX67895.1"/>
    </source>
</evidence>
<dbReference type="PANTHER" id="PTHR12526">
    <property type="entry name" value="GLYCOSYLTRANSFERASE"/>
    <property type="match status" value="1"/>
</dbReference>
<proteinExistence type="predicted"/>
<dbReference type="Proteomes" id="UP000284322">
    <property type="component" value="Unassembled WGS sequence"/>
</dbReference>
<dbReference type="SUPFAM" id="SSF53756">
    <property type="entry name" value="UDP-Glycosyltransferase/glycogen phosphorylase"/>
    <property type="match status" value="1"/>
</dbReference>
<name>A0A419R2C1_9SPHN</name>
<evidence type="ECO:0000313" key="4">
    <source>
        <dbReference type="Proteomes" id="UP000284322"/>
    </source>
</evidence>
<accession>A0A419R2C1</accession>
<protein>
    <submittedName>
        <fullName evidence="3">Glycosyltransferase family 1 protein</fullName>
    </submittedName>
</protein>
<dbReference type="AlphaFoldDB" id="A0A419R2C1"/>
<dbReference type="Pfam" id="PF13439">
    <property type="entry name" value="Glyco_transf_4"/>
    <property type="match status" value="1"/>
</dbReference>